<evidence type="ECO:0000259" key="9">
    <source>
        <dbReference type="PROSITE" id="PS01124"/>
    </source>
</evidence>
<keyword evidence="3 6" id="KW-0597">Phosphoprotein</keyword>
<evidence type="ECO:0000256" key="2">
    <source>
        <dbReference type="ARBA" id="ARBA00012438"/>
    </source>
</evidence>
<dbReference type="Gene3D" id="1.10.10.60">
    <property type="entry name" value="Homeodomain-like"/>
    <property type="match status" value="1"/>
</dbReference>
<keyword evidence="8" id="KW-1133">Transmembrane helix</keyword>
<dbReference type="GO" id="GO:0003700">
    <property type="term" value="F:DNA-binding transcription factor activity"/>
    <property type="evidence" value="ECO:0007669"/>
    <property type="project" value="InterPro"/>
</dbReference>
<accession>U2NLZ4</accession>
<dbReference type="SMART" id="SM00388">
    <property type="entry name" value="HisKA"/>
    <property type="match status" value="1"/>
</dbReference>
<feature type="domain" description="HTH araC/xylS-type" evidence="9">
    <location>
        <begin position="642"/>
        <end position="741"/>
    </location>
</feature>
<dbReference type="Gene3D" id="3.40.50.2300">
    <property type="match status" value="3"/>
</dbReference>
<dbReference type="Proteomes" id="UP000016648">
    <property type="component" value="Unassembled WGS sequence"/>
</dbReference>
<dbReference type="InterPro" id="IPR011006">
    <property type="entry name" value="CheY-like_superfamily"/>
</dbReference>
<feature type="region of interest" description="Disordered" evidence="7">
    <location>
        <begin position="610"/>
        <end position="632"/>
    </location>
</feature>
<evidence type="ECO:0000256" key="7">
    <source>
        <dbReference type="SAM" id="MobiDB-lite"/>
    </source>
</evidence>
<reference evidence="11 12" key="1">
    <citation type="submission" date="2013-08" db="EMBL/GenBank/DDBJ databases">
        <authorList>
            <person name="Durkin A.S."/>
            <person name="Haft D.R."/>
            <person name="McCorrison J."/>
            <person name="Torralba M."/>
            <person name="Gillis M."/>
            <person name="Haft D.H."/>
            <person name="Methe B."/>
            <person name="Sutton G."/>
            <person name="Nelson K.E."/>
        </authorList>
    </citation>
    <scope>NUCLEOTIDE SEQUENCE [LARGE SCALE GENOMIC DNA]</scope>
    <source>
        <strain evidence="11 12">F0067</strain>
    </source>
</reference>
<keyword evidence="5" id="KW-0804">Transcription</keyword>
<dbReference type="GO" id="GO:0043565">
    <property type="term" value="F:sequence-specific DNA binding"/>
    <property type="evidence" value="ECO:0007669"/>
    <property type="project" value="InterPro"/>
</dbReference>
<evidence type="ECO:0000256" key="8">
    <source>
        <dbReference type="SAM" id="Phobius"/>
    </source>
</evidence>
<feature type="domain" description="Response regulatory" evidence="10">
    <location>
        <begin position="481"/>
        <end position="596"/>
    </location>
</feature>
<evidence type="ECO:0000256" key="3">
    <source>
        <dbReference type="ARBA" id="ARBA00022553"/>
    </source>
</evidence>
<dbReference type="EMBL" id="AWEY01000029">
    <property type="protein sequence ID" value="ERK39095.1"/>
    <property type="molecule type" value="Genomic_DNA"/>
</dbReference>
<dbReference type="Gene3D" id="1.10.287.130">
    <property type="match status" value="1"/>
</dbReference>
<dbReference type="Pfam" id="PF00072">
    <property type="entry name" value="Response_reg"/>
    <property type="match status" value="1"/>
</dbReference>
<protein>
    <recommendedName>
        <fullName evidence="2">histidine kinase</fullName>
        <ecNumber evidence="2">2.7.13.3</ecNumber>
    </recommendedName>
</protein>
<dbReference type="PROSITE" id="PS50110">
    <property type="entry name" value="RESPONSE_REGULATORY"/>
    <property type="match status" value="1"/>
</dbReference>
<dbReference type="SUPFAM" id="SSF52172">
    <property type="entry name" value="CheY-like"/>
    <property type="match status" value="1"/>
</dbReference>
<proteinExistence type="predicted"/>
<dbReference type="Pfam" id="PF12833">
    <property type="entry name" value="HTH_18"/>
    <property type="match status" value="1"/>
</dbReference>
<keyword evidence="8" id="KW-0812">Transmembrane</keyword>
<gene>
    <name evidence="11" type="ORF">HMPREF9135_1180</name>
</gene>
<feature type="transmembrane region" description="Helical" evidence="8">
    <location>
        <begin position="338"/>
        <end position="361"/>
    </location>
</feature>
<dbReference type="InterPro" id="IPR018060">
    <property type="entry name" value="HTH_AraC"/>
</dbReference>
<dbReference type="RefSeq" id="WP_021589911.1">
    <property type="nucleotide sequence ID" value="NZ_AWEY01000029.1"/>
</dbReference>
<dbReference type="AlphaFoldDB" id="U2NLZ4"/>
<dbReference type="SUPFAM" id="SSF47384">
    <property type="entry name" value="Homodimeric domain of signal transducing histidine kinase"/>
    <property type="match status" value="1"/>
</dbReference>
<dbReference type="PATRIC" id="fig|1115809.3.peg.1559"/>
<dbReference type="Pfam" id="PF00512">
    <property type="entry name" value="HisKA"/>
    <property type="match status" value="1"/>
</dbReference>
<dbReference type="SUPFAM" id="SSF53822">
    <property type="entry name" value="Periplasmic binding protein-like I"/>
    <property type="match status" value="1"/>
</dbReference>
<dbReference type="CDD" id="cd00082">
    <property type="entry name" value="HisKA"/>
    <property type="match status" value="1"/>
</dbReference>
<dbReference type="PROSITE" id="PS01124">
    <property type="entry name" value="HTH_ARAC_FAMILY_2"/>
    <property type="match status" value="1"/>
</dbReference>
<sequence length="741" mass="83834">MKIPHLQPLIPLLAALLLSCSGGSRKYEIGVSQCSEDIWRDKFNQELRTGAYAYNDVTLHFASADDSDMRQIEQINRFVNRGVDLIIVAPNQTNTITPAIENAYRHHIPVIVYDRKSGTNHYSAYIGADNREVGRQMGHYIATRLKGHGRVVEVMGLRGSSPAIERHEGFMEALKAHPGIQVAATLQGDWTGASAERAMRRFLKQDKGRIDFVFGQNDRMAMGARDAILAHDRQATTRFCGVDALPTGDSGLEQVRDGLLEASYIYPTRGDEVMELAMNILTGRPYEREKKLKSALVTRENANVLLLQAEEVARQSNDLKRLHDKTNDYLSRYNTQRWMLMMAVVILILLVAAIFMTYRYYYERMRINEERERMQGRQLDFFTNVSHEIRTPLTLIADPINHIVERGRLKDHDLDTLRSTARNANELMKLVSDILDFKKIEFDTAGNRIDKQDNISDKNVPECAETTADATESEPDGGRETLLVVDDNTDIRHYLRTVLRERFHIVEAADGQEGLQKAREHVPALIISDIMMPVMSGLELCRHVKADTATSHIPIILLTAKSEDSQVAEGYKSGADSYITKPFSSAVLMARIDNIMQSRDRMRRLYARQTVSTNGGDATEPTTTARNDDLARPSARDQEFIARLHDVIQRHMVESEFSVEVMGSEVGLSRVQLYRKVKALTGLSPVELLRKSRLVKAEQLLRSKDMNISEAAYAVGFTSPSYFSKCFKDEFGMQPVEAFRK</sequence>
<name>U2NLZ4_9BACT</name>
<keyword evidence="12" id="KW-1185">Reference proteome</keyword>
<keyword evidence="4" id="KW-0805">Transcription regulation</keyword>
<dbReference type="GO" id="GO:0000155">
    <property type="term" value="F:phosphorelay sensor kinase activity"/>
    <property type="evidence" value="ECO:0007669"/>
    <property type="project" value="InterPro"/>
</dbReference>
<dbReference type="FunFam" id="3.40.50.2300:FF:000138">
    <property type="entry name" value="Two-component system sensor histidine kinase/response regulator"/>
    <property type="match status" value="1"/>
</dbReference>
<dbReference type="SUPFAM" id="SSF46689">
    <property type="entry name" value="Homeodomain-like"/>
    <property type="match status" value="1"/>
</dbReference>
<dbReference type="PROSITE" id="PS51257">
    <property type="entry name" value="PROKAR_LIPOPROTEIN"/>
    <property type="match status" value="1"/>
</dbReference>
<dbReference type="EC" id="2.7.13.3" evidence="2"/>
<dbReference type="InterPro" id="IPR003661">
    <property type="entry name" value="HisK_dim/P_dom"/>
</dbReference>
<dbReference type="InterPro" id="IPR025997">
    <property type="entry name" value="SBP_2_dom"/>
</dbReference>
<evidence type="ECO:0000256" key="1">
    <source>
        <dbReference type="ARBA" id="ARBA00000085"/>
    </source>
</evidence>
<feature type="compositionally biased region" description="Polar residues" evidence="7">
    <location>
        <begin position="610"/>
        <end position="625"/>
    </location>
</feature>
<dbReference type="PANTHER" id="PTHR43547">
    <property type="entry name" value="TWO-COMPONENT HISTIDINE KINASE"/>
    <property type="match status" value="1"/>
</dbReference>
<dbReference type="Pfam" id="PF13407">
    <property type="entry name" value="Peripla_BP_4"/>
    <property type="match status" value="1"/>
</dbReference>
<dbReference type="InterPro" id="IPR028082">
    <property type="entry name" value="Peripla_BP_I"/>
</dbReference>
<evidence type="ECO:0000313" key="12">
    <source>
        <dbReference type="Proteomes" id="UP000016648"/>
    </source>
</evidence>
<feature type="modified residue" description="4-aspartylphosphate" evidence="6">
    <location>
        <position position="529"/>
    </location>
</feature>
<evidence type="ECO:0000256" key="6">
    <source>
        <dbReference type="PROSITE-ProRule" id="PRU00169"/>
    </source>
</evidence>
<dbReference type="SMART" id="SM00342">
    <property type="entry name" value="HTH_ARAC"/>
    <property type="match status" value="1"/>
</dbReference>
<comment type="caution">
    <text evidence="11">The sequence shown here is derived from an EMBL/GenBank/DDBJ whole genome shotgun (WGS) entry which is preliminary data.</text>
</comment>
<comment type="catalytic activity">
    <reaction evidence="1">
        <text>ATP + protein L-histidine = ADP + protein N-phospho-L-histidine.</text>
        <dbReference type="EC" id="2.7.13.3"/>
    </reaction>
</comment>
<dbReference type="PANTHER" id="PTHR43547:SF2">
    <property type="entry name" value="HYBRID SIGNAL TRANSDUCTION HISTIDINE KINASE C"/>
    <property type="match status" value="1"/>
</dbReference>
<keyword evidence="8" id="KW-0472">Membrane</keyword>
<dbReference type="InterPro" id="IPR001789">
    <property type="entry name" value="Sig_transdc_resp-reg_receiver"/>
</dbReference>
<evidence type="ECO:0000256" key="4">
    <source>
        <dbReference type="ARBA" id="ARBA00023015"/>
    </source>
</evidence>
<dbReference type="InterPro" id="IPR009057">
    <property type="entry name" value="Homeodomain-like_sf"/>
</dbReference>
<evidence type="ECO:0000256" key="5">
    <source>
        <dbReference type="ARBA" id="ARBA00023163"/>
    </source>
</evidence>
<dbReference type="InterPro" id="IPR036097">
    <property type="entry name" value="HisK_dim/P_sf"/>
</dbReference>
<evidence type="ECO:0000313" key="11">
    <source>
        <dbReference type="EMBL" id="ERK39095.1"/>
    </source>
</evidence>
<evidence type="ECO:0000259" key="10">
    <source>
        <dbReference type="PROSITE" id="PS50110"/>
    </source>
</evidence>
<dbReference type="CDD" id="cd17574">
    <property type="entry name" value="REC_OmpR"/>
    <property type="match status" value="1"/>
</dbReference>
<organism evidence="11 12">
    <name type="scientific">Segatella baroniae F0067</name>
    <dbReference type="NCBI Taxonomy" id="1115809"/>
    <lineage>
        <taxon>Bacteria</taxon>
        <taxon>Pseudomonadati</taxon>
        <taxon>Bacteroidota</taxon>
        <taxon>Bacteroidia</taxon>
        <taxon>Bacteroidales</taxon>
        <taxon>Prevotellaceae</taxon>
        <taxon>Segatella</taxon>
    </lineage>
</organism>
<dbReference type="SMART" id="SM00448">
    <property type="entry name" value="REC"/>
    <property type="match status" value="1"/>
</dbReference>
<dbReference type="CDD" id="cd06308">
    <property type="entry name" value="PBP1_sensor_kinase-like"/>
    <property type="match status" value="1"/>
</dbReference>